<evidence type="ECO:0000313" key="12">
    <source>
        <dbReference type="Proteomes" id="UP000327468"/>
    </source>
</evidence>
<sequence>MEGFNSYSGIQERTASVRGRPTGKRYNGLKNQGATCYLNSILQCLYMTEDFRREVENFRPDPQNSDEKCTDLMLELQKLFNKIKEVDGTTEGITRSLCIHNVYEQQDAVEYYQKTLKATGPRVSKVFEGKMSNKTKCPNNHIFQENCHFFTIPLAVEAGHSEVFNVENGLQTFFKLLKLDEDDWLYCKQCGQKTETETWNEIEEFPTILTLYLKRFYFDYNQMRLVKNHCPMDIPEKLQISNIGYELYAVINHFGGESGGHYNAVIKSFENNKWYCFDDSFVTKDSVDSFHHSQLAYMLMYRKVNGSHPDEKSTNELQLHCQEYCNLVTMLLQWIRHYVSVFEESKFPTSYKEIETLCHEFLEFKKTQLPSKEADTNHSKHIYKAFEGAVRAGQITVPPGYNPIDVEEEWRQLHEAIIKWERLVRNEFKRVYCFHEHLVNSRNEYNLHAMSDITVSVNRVPLTHPELDEVMLYYIQDLLAWVEKNQRRIHNSEWGADLPSIESHMGSHHRLHESIKDFKSNIERAWADENHLSPASKQAYRDYLIKLDLQYNELLSFSVDQLHNLNMLYAFAVACTEELKWLCERKEEELKYDWSDNNTNMTAKKDNYSGLEWDLEQRKISMNTVLATGDKLLKEGHPAQSTIEALIAALQSQWNWLQQLCCCIQTHIKENTGYFQFFADVKEAEEKMKKIQETMKKKYRFDRSTTVTHLEHLLKDAEEEMEQLIVFKTHLSSLNRRAKDIVQLKPRNPANPAKDKLLIQAVCDCKQREITVHRGDKCELLNNSQPFKWKVKSLNGSKATVPSICFIIPPPNKEAVESSSGLAASLQELIILSKELHMDMTSLLYWQYFMRDMQRINSWNRIMTQEYHEAMKSLKRHYHIFMSNSQDSEFFGADELEQAESTYNNAAQDYKNLLQSKEQGEQDESMCKSYITQIKDIRLRLESYESHMVSCIRQPVDKEPLKACTQGTTEQKKVRTELKGIKKEIDAVVKQSEAALASSQRSPWAPILSSEIDITLKKMEHVYRLSSDYRDKVKSVDLEIHSPQGTEDVLRKYENQLCDVHKVPANEKELETNQAQLKELCCEAKPDKPVEANLRDATVVNMFGVHSNSKGDHYMSFVASLKEGWQAIDGQVELRLQEVDLLGKQLQAYTQRYDRLIQWIADAKQRQEKIQAKPISDKVLKELLAQGKKLLEEIKKNEDKVKECENHAIACMNTLKDHEHQLVKYKASLEPFTSIKVESSSDSIIQEIVTLNACYSEVLTLASQYIKCNTAIQS</sequence>
<dbReference type="GO" id="GO:0005200">
    <property type="term" value="F:structural constituent of cytoskeleton"/>
    <property type="evidence" value="ECO:0007669"/>
    <property type="project" value="TreeGrafter"/>
</dbReference>
<feature type="domain" description="USP" evidence="10">
    <location>
        <begin position="27"/>
        <end position="304"/>
    </location>
</feature>
<keyword evidence="4" id="KW-0597">Phosphoprotein</keyword>
<dbReference type="Pfam" id="PF17902">
    <property type="entry name" value="SH3_10"/>
    <property type="match status" value="1"/>
</dbReference>
<dbReference type="Gene3D" id="2.30.30.40">
    <property type="entry name" value="SH3 Domains"/>
    <property type="match status" value="1"/>
</dbReference>
<dbReference type="PROSITE" id="PS50235">
    <property type="entry name" value="USP_3"/>
    <property type="match status" value="1"/>
</dbReference>
<dbReference type="PROSITE" id="PS00972">
    <property type="entry name" value="USP_1"/>
    <property type="match status" value="1"/>
</dbReference>
<dbReference type="PANTHER" id="PTHR23169">
    <property type="entry name" value="ENVOPLAKIN"/>
    <property type="match status" value="1"/>
</dbReference>
<keyword evidence="2 6" id="KW-0728">SH3 domain</keyword>
<evidence type="ECO:0000256" key="8">
    <source>
        <dbReference type="SAM" id="MobiDB-lite"/>
    </source>
</evidence>
<dbReference type="InterPro" id="IPR041615">
    <property type="entry name" value="Desmoplakin_SH3"/>
</dbReference>
<keyword evidence="7" id="KW-0175">Coiled coil</keyword>
<dbReference type="GO" id="GO:0031581">
    <property type="term" value="P:hemidesmosome assembly"/>
    <property type="evidence" value="ECO:0007669"/>
    <property type="project" value="TreeGrafter"/>
</dbReference>
<name>A0A5N5PI84_PANHP</name>
<evidence type="ECO:0000259" key="10">
    <source>
        <dbReference type="PROSITE" id="PS50235"/>
    </source>
</evidence>
<dbReference type="Pfam" id="PF21097">
    <property type="entry name" value="SR_plectin_7"/>
    <property type="match status" value="1"/>
</dbReference>
<dbReference type="InterPro" id="IPR043197">
    <property type="entry name" value="Plakin"/>
</dbReference>
<keyword evidence="3" id="KW-0963">Cytoplasm</keyword>
<dbReference type="SUPFAM" id="SSF46966">
    <property type="entry name" value="Spectrin repeat"/>
    <property type="match status" value="4"/>
</dbReference>
<dbReference type="Gene3D" id="1.20.58.60">
    <property type="match status" value="4"/>
</dbReference>
<evidence type="ECO:0000313" key="11">
    <source>
        <dbReference type="EMBL" id="KAB5579292.1"/>
    </source>
</evidence>
<dbReference type="GO" id="GO:0045104">
    <property type="term" value="P:intermediate filament cytoskeleton organization"/>
    <property type="evidence" value="ECO:0007669"/>
    <property type="project" value="InterPro"/>
</dbReference>
<keyword evidence="12" id="KW-1185">Reference proteome</keyword>
<evidence type="ECO:0000256" key="4">
    <source>
        <dbReference type="ARBA" id="ARBA00022553"/>
    </source>
</evidence>
<feature type="coiled-coil region" evidence="7">
    <location>
        <begin position="893"/>
        <end position="923"/>
    </location>
</feature>
<dbReference type="Proteomes" id="UP000327468">
    <property type="component" value="Chromosome 4"/>
</dbReference>
<dbReference type="Gene3D" id="3.90.70.10">
    <property type="entry name" value="Cysteine proteinases"/>
    <property type="match status" value="1"/>
</dbReference>
<dbReference type="GO" id="GO:0045296">
    <property type="term" value="F:cadherin binding"/>
    <property type="evidence" value="ECO:0007669"/>
    <property type="project" value="TreeGrafter"/>
</dbReference>
<dbReference type="InterPro" id="IPR018200">
    <property type="entry name" value="USP_CS"/>
</dbReference>
<evidence type="ECO:0000256" key="1">
    <source>
        <dbReference type="ARBA" id="ARBA00004496"/>
    </source>
</evidence>
<dbReference type="FunFam" id="1.20.58.60:FF:000009">
    <property type="entry name" value="dystonin isoform X1"/>
    <property type="match status" value="1"/>
</dbReference>
<evidence type="ECO:0000256" key="7">
    <source>
        <dbReference type="SAM" id="Coils"/>
    </source>
</evidence>
<feature type="domain" description="SH3" evidence="9">
    <location>
        <begin position="754"/>
        <end position="811"/>
    </location>
</feature>
<dbReference type="InterPro" id="IPR018159">
    <property type="entry name" value="Spectrin/alpha-actinin"/>
</dbReference>
<keyword evidence="5" id="KW-0677">Repeat</keyword>
<dbReference type="GO" id="GO:0005882">
    <property type="term" value="C:intermediate filament"/>
    <property type="evidence" value="ECO:0007669"/>
    <property type="project" value="TreeGrafter"/>
</dbReference>
<dbReference type="InterPro" id="IPR038765">
    <property type="entry name" value="Papain-like_cys_pep_sf"/>
</dbReference>
<feature type="region of interest" description="Disordered" evidence="8">
    <location>
        <begin position="1"/>
        <end position="26"/>
    </location>
</feature>
<evidence type="ECO:0000256" key="5">
    <source>
        <dbReference type="ARBA" id="ARBA00022737"/>
    </source>
</evidence>
<dbReference type="GO" id="GO:0048471">
    <property type="term" value="C:perinuclear region of cytoplasm"/>
    <property type="evidence" value="ECO:0007669"/>
    <property type="project" value="TreeGrafter"/>
</dbReference>
<comment type="subcellular location">
    <subcellularLocation>
        <location evidence="1">Cytoplasm</location>
    </subcellularLocation>
</comment>
<proteinExistence type="predicted"/>
<dbReference type="CDD" id="cd00176">
    <property type="entry name" value="SPEC"/>
    <property type="match status" value="1"/>
</dbReference>
<dbReference type="GO" id="GO:0005925">
    <property type="term" value="C:focal adhesion"/>
    <property type="evidence" value="ECO:0007669"/>
    <property type="project" value="TreeGrafter"/>
</dbReference>
<dbReference type="Pfam" id="PF00443">
    <property type="entry name" value="UCH"/>
    <property type="match status" value="1"/>
</dbReference>
<dbReference type="Gene3D" id="1.20.58.1060">
    <property type="match status" value="1"/>
</dbReference>
<gene>
    <name evidence="11" type="ORF">PHYPO_G00193430</name>
</gene>
<dbReference type="GO" id="GO:0042060">
    <property type="term" value="P:wound healing"/>
    <property type="evidence" value="ECO:0007669"/>
    <property type="project" value="TreeGrafter"/>
</dbReference>
<dbReference type="InterPro" id="IPR001452">
    <property type="entry name" value="SH3_domain"/>
</dbReference>
<dbReference type="Pfam" id="PF18373">
    <property type="entry name" value="Spectrin_2"/>
    <property type="match status" value="1"/>
</dbReference>
<evidence type="ECO:0000256" key="3">
    <source>
        <dbReference type="ARBA" id="ARBA00022490"/>
    </source>
</evidence>
<evidence type="ECO:0008006" key="13">
    <source>
        <dbReference type="Google" id="ProtNLM"/>
    </source>
</evidence>
<accession>A0A5N5PI84</accession>
<comment type="caution">
    <text evidence="11">The sequence shown here is derived from an EMBL/GenBank/DDBJ whole genome shotgun (WGS) entry which is preliminary data.</text>
</comment>
<evidence type="ECO:0000256" key="6">
    <source>
        <dbReference type="PROSITE-ProRule" id="PRU00192"/>
    </source>
</evidence>
<reference evidence="11 12" key="1">
    <citation type="submission" date="2019-06" db="EMBL/GenBank/DDBJ databases">
        <title>A chromosome-scale genome assembly of the striped catfish, Pangasianodon hypophthalmus.</title>
        <authorList>
            <person name="Wen M."/>
            <person name="Zahm M."/>
            <person name="Roques C."/>
            <person name="Cabau C."/>
            <person name="Klopp C."/>
            <person name="Donnadieu C."/>
            <person name="Jouanno E."/>
            <person name="Avarre J.-C."/>
            <person name="Campet M."/>
            <person name="Ha T.T.T."/>
            <person name="Dugue R."/>
            <person name="Lampietro C."/>
            <person name="Louis A."/>
            <person name="Herpin A."/>
            <person name="Echchiki A."/>
            <person name="Berthelot C."/>
            <person name="Parey E."/>
            <person name="Roest-Crollius H."/>
            <person name="Braasch I."/>
            <person name="Postlethwait J."/>
            <person name="Bobe J."/>
            <person name="Montfort J."/>
            <person name="Bouchez O."/>
            <person name="Begum T."/>
            <person name="Schartl M."/>
            <person name="Guiguen Y."/>
        </authorList>
    </citation>
    <scope>NUCLEOTIDE SEQUENCE [LARGE SCALE GENOMIC DNA]</scope>
    <source>
        <strain evidence="11 12">Indonesia</strain>
        <tissue evidence="11">Blood</tissue>
    </source>
</reference>
<dbReference type="PANTHER" id="PTHR23169:SF32">
    <property type="entry name" value="PLECTIN ISOFORM X1"/>
    <property type="match status" value="1"/>
</dbReference>
<dbReference type="EMBL" id="VFJC01000005">
    <property type="protein sequence ID" value="KAB5579292.1"/>
    <property type="molecule type" value="Genomic_DNA"/>
</dbReference>
<dbReference type="SMART" id="SM00150">
    <property type="entry name" value="SPEC"/>
    <property type="match status" value="4"/>
</dbReference>
<dbReference type="GO" id="GO:0004843">
    <property type="term" value="F:cysteine-type deubiquitinase activity"/>
    <property type="evidence" value="ECO:0007669"/>
    <property type="project" value="InterPro"/>
</dbReference>
<organism evidence="11 12">
    <name type="scientific">Pangasianodon hypophthalmus</name>
    <name type="common">Striped catfish</name>
    <name type="synonym">Helicophagus hypophthalmus</name>
    <dbReference type="NCBI Taxonomy" id="310915"/>
    <lineage>
        <taxon>Eukaryota</taxon>
        <taxon>Metazoa</taxon>
        <taxon>Chordata</taxon>
        <taxon>Craniata</taxon>
        <taxon>Vertebrata</taxon>
        <taxon>Euteleostomi</taxon>
        <taxon>Actinopterygii</taxon>
        <taxon>Neopterygii</taxon>
        <taxon>Teleostei</taxon>
        <taxon>Ostariophysi</taxon>
        <taxon>Siluriformes</taxon>
        <taxon>Pangasiidae</taxon>
        <taxon>Pangasianodon</taxon>
    </lineage>
</organism>
<dbReference type="Pfam" id="PF00435">
    <property type="entry name" value="Spectrin"/>
    <property type="match status" value="1"/>
</dbReference>
<feature type="coiled-coil region" evidence="7">
    <location>
        <begin position="1180"/>
        <end position="1207"/>
    </location>
</feature>
<dbReference type="InterPro" id="IPR002017">
    <property type="entry name" value="Spectrin_repeat"/>
</dbReference>
<feature type="compositionally biased region" description="Polar residues" evidence="8">
    <location>
        <begin position="1"/>
        <end position="14"/>
    </location>
</feature>
<dbReference type="SUPFAM" id="SSF54001">
    <property type="entry name" value="Cysteine proteinases"/>
    <property type="match status" value="1"/>
</dbReference>
<dbReference type="InterPro" id="IPR001394">
    <property type="entry name" value="Peptidase_C19_UCH"/>
</dbReference>
<protein>
    <recommendedName>
        <fullName evidence="13">USP domain-containing protein</fullName>
    </recommendedName>
</protein>
<dbReference type="GO" id="GO:0016579">
    <property type="term" value="P:protein deubiquitination"/>
    <property type="evidence" value="ECO:0007669"/>
    <property type="project" value="InterPro"/>
</dbReference>
<evidence type="ECO:0000259" key="9">
    <source>
        <dbReference type="PROSITE" id="PS50002"/>
    </source>
</evidence>
<dbReference type="GO" id="GO:0030056">
    <property type="term" value="C:hemidesmosome"/>
    <property type="evidence" value="ECO:0007669"/>
    <property type="project" value="TreeGrafter"/>
</dbReference>
<dbReference type="AlphaFoldDB" id="A0A5N5PI84"/>
<dbReference type="GO" id="GO:0042383">
    <property type="term" value="C:sarcolemma"/>
    <property type="evidence" value="ECO:0007669"/>
    <property type="project" value="TreeGrafter"/>
</dbReference>
<evidence type="ECO:0000256" key="2">
    <source>
        <dbReference type="ARBA" id="ARBA00022443"/>
    </source>
</evidence>
<dbReference type="Pfam" id="PF21019">
    <property type="entry name" value="Spectrin_3"/>
    <property type="match status" value="1"/>
</dbReference>
<dbReference type="GO" id="GO:0030506">
    <property type="term" value="F:ankyrin binding"/>
    <property type="evidence" value="ECO:0007669"/>
    <property type="project" value="TreeGrafter"/>
</dbReference>
<dbReference type="PROSITE" id="PS50002">
    <property type="entry name" value="SH3"/>
    <property type="match status" value="1"/>
</dbReference>
<dbReference type="InterPro" id="IPR028889">
    <property type="entry name" value="USP"/>
</dbReference>
<dbReference type="InterPro" id="IPR041573">
    <property type="entry name" value="Desmoplakin_Spectrin-like"/>
</dbReference>
<dbReference type="PROSITE" id="PS00973">
    <property type="entry name" value="USP_2"/>
    <property type="match status" value="1"/>
</dbReference>
<dbReference type="GO" id="GO:0008307">
    <property type="term" value="F:structural constituent of muscle"/>
    <property type="evidence" value="ECO:0007669"/>
    <property type="project" value="TreeGrafter"/>
</dbReference>